<keyword evidence="3" id="KW-1185">Reference proteome</keyword>
<reference evidence="2 3" key="1">
    <citation type="submission" date="2019-11" db="EMBL/GenBank/DDBJ databases">
        <title>Whole genome sequence of Oryza granulata.</title>
        <authorList>
            <person name="Li W."/>
        </authorList>
    </citation>
    <scope>NUCLEOTIDE SEQUENCE [LARGE SCALE GENOMIC DNA]</scope>
    <source>
        <strain evidence="3">cv. Menghai</strain>
        <tissue evidence="2">Leaf</tissue>
    </source>
</reference>
<dbReference type="EMBL" id="SPHZ02000001">
    <property type="protein sequence ID" value="KAF0934770.1"/>
    <property type="molecule type" value="Genomic_DNA"/>
</dbReference>
<sequence length="56" mass="5608">HTARWRGAGSSGNNGEDPARRRGAGSYGDDPAGCVDSARAAGDGGDQAQGFEQADT</sequence>
<evidence type="ECO:0000313" key="2">
    <source>
        <dbReference type="EMBL" id="KAF0934770.1"/>
    </source>
</evidence>
<name>A0A6G1FCY1_9ORYZ</name>
<feature type="non-terminal residue" evidence="2">
    <location>
        <position position="1"/>
    </location>
</feature>
<comment type="caution">
    <text evidence="2">The sequence shown here is derived from an EMBL/GenBank/DDBJ whole genome shotgun (WGS) entry which is preliminary data.</text>
</comment>
<accession>A0A6G1FCY1</accession>
<organism evidence="2 3">
    <name type="scientific">Oryza meyeriana var. granulata</name>
    <dbReference type="NCBI Taxonomy" id="110450"/>
    <lineage>
        <taxon>Eukaryota</taxon>
        <taxon>Viridiplantae</taxon>
        <taxon>Streptophyta</taxon>
        <taxon>Embryophyta</taxon>
        <taxon>Tracheophyta</taxon>
        <taxon>Spermatophyta</taxon>
        <taxon>Magnoliopsida</taxon>
        <taxon>Liliopsida</taxon>
        <taxon>Poales</taxon>
        <taxon>Poaceae</taxon>
        <taxon>BOP clade</taxon>
        <taxon>Oryzoideae</taxon>
        <taxon>Oryzeae</taxon>
        <taxon>Oryzinae</taxon>
        <taxon>Oryza</taxon>
        <taxon>Oryza meyeriana</taxon>
    </lineage>
</organism>
<gene>
    <name evidence="2" type="ORF">E2562_028628</name>
</gene>
<dbReference type="AlphaFoldDB" id="A0A6G1FCY1"/>
<proteinExistence type="predicted"/>
<evidence type="ECO:0000256" key="1">
    <source>
        <dbReference type="SAM" id="MobiDB-lite"/>
    </source>
</evidence>
<feature type="region of interest" description="Disordered" evidence="1">
    <location>
        <begin position="1"/>
        <end position="56"/>
    </location>
</feature>
<evidence type="ECO:0000313" key="3">
    <source>
        <dbReference type="Proteomes" id="UP000479710"/>
    </source>
</evidence>
<protein>
    <submittedName>
        <fullName evidence="2">Uncharacterized protein</fullName>
    </submittedName>
</protein>
<dbReference type="Proteomes" id="UP000479710">
    <property type="component" value="Unassembled WGS sequence"/>
</dbReference>